<dbReference type="Proteomes" id="UP000069935">
    <property type="component" value="Chromosome 2"/>
</dbReference>
<dbReference type="AlphaFoldDB" id="A0AAC9EXW6"/>
<organism evidence="3 4">
    <name type="scientific">Azospirillum thiophilum</name>
    <dbReference type="NCBI Taxonomy" id="528244"/>
    <lineage>
        <taxon>Bacteria</taxon>
        <taxon>Pseudomonadati</taxon>
        <taxon>Pseudomonadota</taxon>
        <taxon>Alphaproteobacteria</taxon>
        <taxon>Rhodospirillales</taxon>
        <taxon>Azospirillaceae</taxon>
        <taxon>Azospirillum</taxon>
    </lineage>
</organism>
<dbReference type="SUPFAM" id="SSF54909">
    <property type="entry name" value="Dimeric alpha+beta barrel"/>
    <property type="match status" value="1"/>
</dbReference>
<dbReference type="InterPro" id="IPR011008">
    <property type="entry name" value="Dimeric_a/b-barrel"/>
</dbReference>
<evidence type="ECO:0000256" key="1">
    <source>
        <dbReference type="ARBA" id="ARBA00005291"/>
    </source>
</evidence>
<name>A0AAC9EXW6_9PROT</name>
<evidence type="ECO:0000313" key="4">
    <source>
        <dbReference type="Proteomes" id="UP000069935"/>
    </source>
</evidence>
<dbReference type="PANTHER" id="PTHR21017:SF17">
    <property type="entry name" value="PROTEIN NIPSNAP"/>
    <property type="match status" value="1"/>
</dbReference>
<reference evidence="3 4" key="2">
    <citation type="journal article" date="2016" name="Genome Announc.">
        <title>Complete Genome Sequence of a Strain of Azospirillum thiophilum Isolated from a Sulfide Spring.</title>
        <authorList>
            <person name="Fomenkov A."/>
            <person name="Vincze T."/>
            <person name="Grabovich M."/>
            <person name="Anton B.P."/>
            <person name="Dubinina G."/>
            <person name="Orlova M."/>
            <person name="Belousova E."/>
            <person name="Roberts R.J."/>
        </authorList>
    </citation>
    <scope>NUCLEOTIDE SEQUENCE [LARGE SCALE GENOMIC DNA]</scope>
    <source>
        <strain evidence="3 4">BV-S</strain>
    </source>
</reference>
<evidence type="ECO:0000259" key="2">
    <source>
        <dbReference type="Pfam" id="PF07978"/>
    </source>
</evidence>
<dbReference type="Gene3D" id="3.30.70.100">
    <property type="match status" value="1"/>
</dbReference>
<sequence length="104" mass="12035">MIVEERIYRIRSGKLRDYLALVQNEGLAIQQPILGTLIGYFVSEIGPLNHVVHMWGYADFEDRTVRRQRLSEDPRWQAFIPKLAALIETAENRILLPTAFSPLK</sequence>
<comment type="similarity">
    <text evidence="1">Belongs to the NipSnap family.</text>
</comment>
<proteinExistence type="inferred from homology"/>
<feature type="domain" description="NIPSNAP" evidence="2">
    <location>
        <begin position="3"/>
        <end position="102"/>
    </location>
</feature>
<accession>A0AAC9EXW6</accession>
<reference evidence="4" key="1">
    <citation type="submission" date="2015-08" db="EMBL/GenBank/DDBJ databases">
        <title>Complete Genome Sequence of Azospirillum thiophilum BV-S.</title>
        <authorList>
            <person name="Fomenkov A."/>
            <person name="Vincze T."/>
            <person name="Grabovich M."/>
            <person name="Dubinina G."/>
            <person name="Orlova M."/>
            <person name="Belousova E."/>
            <person name="Roberts R.J."/>
        </authorList>
    </citation>
    <scope>NUCLEOTIDE SEQUENCE [LARGE SCALE GENOMIC DNA]</scope>
    <source>
        <strain evidence="4">BV-S</strain>
    </source>
</reference>
<dbReference type="KEGG" id="ati:AL072_17730"/>
<dbReference type="InterPro" id="IPR051557">
    <property type="entry name" value="NipSnap_domain"/>
</dbReference>
<protein>
    <submittedName>
        <fullName evidence="3">NIPSNAP domain containing protein</fullName>
    </submittedName>
</protein>
<gene>
    <name evidence="3" type="ORF">AL072_17730</name>
</gene>
<dbReference type="InterPro" id="IPR012577">
    <property type="entry name" value="NIPSNAP"/>
</dbReference>
<dbReference type="PANTHER" id="PTHR21017">
    <property type="entry name" value="NIPSNAP-RELATED"/>
    <property type="match status" value="1"/>
</dbReference>
<evidence type="ECO:0000313" key="3">
    <source>
        <dbReference type="EMBL" id="ALG72821.1"/>
    </source>
</evidence>
<dbReference type="RefSeq" id="WP_045582957.1">
    <property type="nucleotide sequence ID" value="NZ_CP012402.1"/>
</dbReference>
<dbReference type="EMBL" id="CP012402">
    <property type="protein sequence ID" value="ALG72821.1"/>
    <property type="molecule type" value="Genomic_DNA"/>
</dbReference>
<keyword evidence="4" id="KW-1185">Reference proteome</keyword>
<dbReference type="Pfam" id="PF07978">
    <property type="entry name" value="NIPSNAP"/>
    <property type="match status" value="1"/>
</dbReference>